<evidence type="ECO:0000256" key="5">
    <source>
        <dbReference type="ARBA" id="ARBA00023125"/>
    </source>
</evidence>
<sequence length="1010" mass="105642">MASAAPHGTASSSNGSSAGALTDAPRPRPPRIALACDPCRSRKVKCDGQQPCASCRRSSYPCTYLNPPKRRQAKAAAARKPATTTAVSTLASASASASAPATTPAFDARRAIGHAAPSTLAPASAAPSLTTSAAQLAAAAAVAHLAQLVDPPDDGSDRATLVISQDPGSNGLPRTLRSLGHSSGLHIIRKWRTKASSNSTEAVMVLPPSASRARPATPSGPEAALPPRNIMTMLLDFYFEHMHAFVPVADQQMLRTSLDEGNPPLLLLNAVFAVSAHVFESTAQGPQERPTASDIFLNRARQLARNILWAPPCLEYIQALLLLSFHELGLVRGSGWVVSGVAIRMAQDMGLNRPLDHLAGAGISLSPIHRHFRRTWMATVIMDRFVSAVLGRPITIHDEDCDVQWPDPEAEPDPHDAQTLRDYLELAKLSTILGKILRHVNDPGHERRRAQWAAAVPDLHAALSEWLHDLPPRLRYSFHAGAPAPSRFAVFLNTMYYTAIILCYRVFLTPNAAMVSPLFPQYLHICSTAATAIVHICHGRAADLPFLPDVMLYPVFTAVSTLVVTYNCMAGRTTPRRASDGTADSGPRDAAPTPTAANALAALRKCHVVIVGVQEFWPLAKRLIYVLEDFFDHNGVPADVPRQPPSDVSKRERVPTVSRRCNEPDAIAAAYARLSALLHGSSPPPPSPSPPPPSLGGADDTMDGGLRAQESAVATRSMTTLAQLLGAPSSTAAAMDFQFPRNVPTAASVRAATMEPSPGPRSGRKLDLFGIAGGVDVDVDQLRSAALITGCALPATEPPEPRIPSLPVSPGFGHMRRPRAASSVSVTSSSSPVPLTPADVVPPQVPPPPSVPTALAAGATTTTTVHIPASWLAGNIYLSAATTGVPPPPPTLPFAFCGGSAAAARDWPAGALLDAALGGTGGDVPMASSSTPSSAFGVDGEMGEGGGGDAAIDAIWASMVEDDVWGDVDMEEVMGVDVGMEFGGLGMEGLEEEGMGGGGGVGEGGGRCGF</sequence>
<dbReference type="InterPro" id="IPR007219">
    <property type="entry name" value="XnlR_reg_dom"/>
</dbReference>
<dbReference type="OrthoDB" id="39175at2759"/>
<dbReference type="Gene3D" id="4.10.240.10">
    <property type="entry name" value="Zn(2)-C6 fungal-type DNA-binding domain"/>
    <property type="match status" value="1"/>
</dbReference>
<evidence type="ECO:0000256" key="1">
    <source>
        <dbReference type="ARBA" id="ARBA00004123"/>
    </source>
</evidence>
<dbReference type="GO" id="GO:0005634">
    <property type="term" value="C:nucleus"/>
    <property type="evidence" value="ECO:0007669"/>
    <property type="project" value="UniProtKB-SubCell"/>
</dbReference>
<dbReference type="eggNOG" id="ENOG502QWDT">
    <property type="taxonomic scope" value="Eukaryota"/>
</dbReference>
<evidence type="ECO:0000313" key="10">
    <source>
        <dbReference type="EMBL" id="KNE54290.1"/>
    </source>
</evidence>
<dbReference type="InterPro" id="IPR051615">
    <property type="entry name" value="Transcr_Regulatory_Elem"/>
</dbReference>
<dbReference type="GO" id="GO:0008270">
    <property type="term" value="F:zinc ion binding"/>
    <property type="evidence" value="ECO:0007669"/>
    <property type="project" value="InterPro"/>
</dbReference>
<dbReference type="PANTHER" id="PTHR31313">
    <property type="entry name" value="TY1 ENHANCER ACTIVATOR"/>
    <property type="match status" value="1"/>
</dbReference>
<keyword evidence="3" id="KW-0862">Zinc</keyword>
<accession>A0A0L0RW14</accession>
<feature type="compositionally biased region" description="Low complexity" evidence="8">
    <location>
        <begin position="820"/>
        <end position="838"/>
    </location>
</feature>
<evidence type="ECO:0000256" key="2">
    <source>
        <dbReference type="ARBA" id="ARBA00022723"/>
    </source>
</evidence>
<feature type="region of interest" description="Disordered" evidence="8">
    <location>
        <begin position="677"/>
        <end position="704"/>
    </location>
</feature>
<dbReference type="Pfam" id="PF04082">
    <property type="entry name" value="Fungal_trans"/>
    <property type="match status" value="1"/>
</dbReference>
<dbReference type="VEuPathDB" id="FungiDB:AMAG_00277"/>
<organism evidence="10 11">
    <name type="scientific">Allomyces macrogynus (strain ATCC 38327)</name>
    <name type="common">Allomyces javanicus var. macrogynus</name>
    <dbReference type="NCBI Taxonomy" id="578462"/>
    <lineage>
        <taxon>Eukaryota</taxon>
        <taxon>Fungi</taxon>
        <taxon>Fungi incertae sedis</taxon>
        <taxon>Blastocladiomycota</taxon>
        <taxon>Blastocladiomycetes</taxon>
        <taxon>Blastocladiales</taxon>
        <taxon>Blastocladiaceae</taxon>
        <taxon>Allomyces</taxon>
    </lineage>
</organism>
<dbReference type="GO" id="GO:0006351">
    <property type="term" value="P:DNA-templated transcription"/>
    <property type="evidence" value="ECO:0007669"/>
    <property type="project" value="InterPro"/>
</dbReference>
<dbReference type="EMBL" id="GG745328">
    <property type="protein sequence ID" value="KNE54290.1"/>
    <property type="molecule type" value="Genomic_DNA"/>
</dbReference>
<feature type="region of interest" description="Disordered" evidence="8">
    <location>
        <begin position="1"/>
        <end position="31"/>
    </location>
</feature>
<name>A0A0L0RW14_ALLM3</name>
<keyword evidence="5" id="KW-0238">DNA-binding</keyword>
<feature type="compositionally biased region" description="Low complexity" evidence="8">
    <location>
        <begin position="8"/>
        <end position="20"/>
    </location>
</feature>
<comment type="subcellular location">
    <subcellularLocation>
        <location evidence="1">Nucleus</location>
    </subcellularLocation>
</comment>
<reference evidence="10 11" key="1">
    <citation type="submission" date="2009-11" db="EMBL/GenBank/DDBJ databases">
        <title>Annotation of Allomyces macrogynus ATCC 38327.</title>
        <authorList>
            <consortium name="The Broad Institute Genome Sequencing Platform"/>
            <person name="Russ C."/>
            <person name="Cuomo C."/>
            <person name="Burger G."/>
            <person name="Gray M.W."/>
            <person name="Holland P.W.H."/>
            <person name="King N."/>
            <person name="Lang F.B.F."/>
            <person name="Roger A.J."/>
            <person name="Ruiz-Trillo I."/>
            <person name="Young S.K."/>
            <person name="Zeng Q."/>
            <person name="Gargeya S."/>
            <person name="Fitzgerald M."/>
            <person name="Haas B."/>
            <person name="Abouelleil A."/>
            <person name="Alvarado L."/>
            <person name="Arachchi H.M."/>
            <person name="Berlin A."/>
            <person name="Chapman S.B."/>
            <person name="Gearin G."/>
            <person name="Goldberg J."/>
            <person name="Griggs A."/>
            <person name="Gujja S."/>
            <person name="Hansen M."/>
            <person name="Heiman D."/>
            <person name="Howarth C."/>
            <person name="Larimer J."/>
            <person name="Lui A."/>
            <person name="MacDonald P.J.P."/>
            <person name="McCowen C."/>
            <person name="Montmayeur A."/>
            <person name="Murphy C."/>
            <person name="Neiman D."/>
            <person name="Pearson M."/>
            <person name="Priest M."/>
            <person name="Roberts A."/>
            <person name="Saif S."/>
            <person name="Shea T."/>
            <person name="Sisk P."/>
            <person name="Stolte C."/>
            <person name="Sykes S."/>
            <person name="Wortman J."/>
            <person name="Nusbaum C."/>
            <person name="Birren B."/>
        </authorList>
    </citation>
    <scope>NUCLEOTIDE SEQUENCE [LARGE SCALE GENOMIC DNA]</scope>
    <source>
        <strain evidence="10 11">ATCC 38327</strain>
    </source>
</reference>
<dbReference type="InterPro" id="IPR001138">
    <property type="entry name" value="Zn2Cys6_DnaBD"/>
</dbReference>
<dbReference type="GO" id="GO:0003677">
    <property type="term" value="F:DNA binding"/>
    <property type="evidence" value="ECO:0007669"/>
    <property type="project" value="UniProtKB-KW"/>
</dbReference>
<evidence type="ECO:0000259" key="9">
    <source>
        <dbReference type="PROSITE" id="PS50048"/>
    </source>
</evidence>
<keyword evidence="4" id="KW-0805">Transcription regulation</keyword>
<feature type="region of interest" description="Disordered" evidence="8">
    <location>
        <begin position="636"/>
        <end position="658"/>
    </location>
</feature>
<reference evidence="11" key="2">
    <citation type="submission" date="2009-11" db="EMBL/GenBank/DDBJ databases">
        <title>The Genome Sequence of Allomyces macrogynus strain ATCC 38327.</title>
        <authorList>
            <consortium name="The Broad Institute Genome Sequencing Platform"/>
            <person name="Russ C."/>
            <person name="Cuomo C."/>
            <person name="Shea T."/>
            <person name="Young S.K."/>
            <person name="Zeng Q."/>
            <person name="Koehrsen M."/>
            <person name="Haas B."/>
            <person name="Borodovsky M."/>
            <person name="Guigo R."/>
            <person name="Alvarado L."/>
            <person name="Berlin A."/>
            <person name="Borenstein D."/>
            <person name="Chen Z."/>
            <person name="Engels R."/>
            <person name="Freedman E."/>
            <person name="Gellesch M."/>
            <person name="Goldberg J."/>
            <person name="Griggs A."/>
            <person name="Gujja S."/>
            <person name="Heiman D."/>
            <person name="Hepburn T."/>
            <person name="Howarth C."/>
            <person name="Jen D."/>
            <person name="Larson L."/>
            <person name="Lewis B."/>
            <person name="Mehta T."/>
            <person name="Park D."/>
            <person name="Pearson M."/>
            <person name="Roberts A."/>
            <person name="Saif S."/>
            <person name="Shenoy N."/>
            <person name="Sisk P."/>
            <person name="Stolte C."/>
            <person name="Sykes S."/>
            <person name="Walk T."/>
            <person name="White J."/>
            <person name="Yandava C."/>
            <person name="Burger G."/>
            <person name="Gray M.W."/>
            <person name="Holland P.W.H."/>
            <person name="King N."/>
            <person name="Lang F.B.F."/>
            <person name="Roger A.J."/>
            <person name="Ruiz-Trillo I."/>
            <person name="Lander E."/>
            <person name="Nusbaum C."/>
        </authorList>
    </citation>
    <scope>NUCLEOTIDE SEQUENCE [LARGE SCALE GENOMIC DNA]</scope>
    <source>
        <strain evidence="11">ATCC 38327</strain>
    </source>
</reference>
<dbReference type="InterPro" id="IPR036864">
    <property type="entry name" value="Zn2-C6_fun-type_DNA-bd_sf"/>
</dbReference>
<dbReference type="Proteomes" id="UP000054350">
    <property type="component" value="Unassembled WGS sequence"/>
</dbReference>
<feature type="compositionally biased region" description="Pro residues" evidence="8">
    <location>
        <begin position="682"/>
        <end position="694"/>
    </location>
</feature>
<feature type="domain" description="Zn(2)-C6 fungal-type" evidence="9">
    <location>
        <begin position="35"/>
        <end position="64"/>
    </location>
</feature>
<feature type="region of interest" description="Disordered" evidence="8">
    <location>
        <begin position="812"/>
        <end position="838"/>
    </location>
</feature>
<evidence type="ECO:0000313" key="11">
    <source>
        <dbReference type="Proteomes" id="UP000054350"/>
    </source>
</evidence>
<dbReference type="AlphaFoldDB" id="A0A0L0RW14"/>
<dbReference type="SMART" id="SM00906">
    <property type="entry name" value="Fungal_trans"/>
    <property type="match status" value="1"/>
</dbReference>
<dbReference type="PROSITE" id="PS00463">
    <property type="entry name" value="ZN2_CY6_FUNGAL_1"/>
    <property type="match status" value="1"/>
</dbReference>
<gene>
    <name evidence="10" type="ORF">AMAG_00277</name>
</gene>
<keyword evidence="2" id="KW-0479">Metal-binding</keyword>
<evidence type="ECO:0000256" key="7">
    <source>
        <dbReference type="ARBA" id="ARBA00023242"/>
    </source>
</evidence>
<evidence type="ECO:0000256" key="3">
    <source>
        <dbReference type="ARBA" id="ARBA00022833"/>
    </source>
</evidence>
<evidence type="ECO:0000256" key="6">
    <source>
        <dbReference type="ARBA" id="ARBA00023163"/>
    </source>
</evidence>
<dbReference type="SUPFAM" id="SSF57701">
    <property type="entry name" value="Zn2/Cys6 DNA-binding domain"/>
    <property type="match status" value="1"/>
</dbReference>
<keyword evidence="11" id="KW-1185">Reference proteome</keyword>
<proteinExistence type="predicted"/>
<dbReference type="PANTHER" id="PTHR31313:SF81">
    <property type="entry name" value="TY1 ENHANCER ACTIVATOR"/>
    <property type="match status" value="1"/>
</dbReference>
<evidence type="ECO:0000256" key="8">
    <source>
        <dbReference type="SAM" id="MobiDB-lite"/>
    </source>
</evidence>
<keyword evidence="7" id="KW-0539">Nucleus</keyword>
<dbReference type="STRING" id="578462.A0A0L0RW14"/>
<dbReference type="Pfam" id="PF00172">
    <property type="entry name" value="Zn_clus"/>
    <property type="match status" value="1"/>
</dbReference>
<dbReference type="SMART" id="SM00066">
    <property type="entry name" value="GAL4"/>
    <property type="match status" value="1"/>
</dbReference>
<dbReference type="CDD" id="cd12148">
    <property type="entry name" value="fungal_TF_MHR"/>
    <property type="match status" value="1"/>
</dbReference>
<evidence type="ECO:0000256" key="4">
    <source>
        <dbReference type="ARBA" id="ARBA00023015"/>
    </source>
</evidence>
<keyword evidence="6" id="KW-0804">Transcription</keyword>
<dbReference type="PROSITE" id="PS50048">
    <property type="entry name" value="ZN2_CY6_FUNGAL_2"/>
    <property type="match status" value="1"/>
</dbReference>
<dbReference type="GO" id="GO:0000981">
    <property type="term" value="F:DNA-binding transcription factor activity, RNA polymerase II-specific"/>
    <property type="evidence" value="ECO:0007669"/>
    <property type="project" value="InterPro"/>
</dbReference>
<dbReference type="CDD" id="cd00067">
    <property type="entry name" value="GAL4"/>
    <property type="match status" value="1"/>
</dbReference>
<protein>
    <recommendedName>
        <fullName evidence="9">Zn(2)-C6 fungal-type domain-containing protein</fullName>
    </recommendedName>
</protein>